<keyword evidence="5" id="KW-0675">Receptor</keyword>
<dbReference type="PROSITE" id="PS51257">
    <property type="entry name" value="PROKAR_LIPOPROTEIN"/>
    <property type="match status" value="1"/>
</dbReference>
<dbReference type="RefSeq" id="WP_072708766.1">
    <property type="nucleotide sequence ID" value="NZ_FRCF01000002.1"/>
</dbReference>
<dbReference type="Pfam" id="PF03480">
    <property type="entry name" value="DctP"/>
    <property type="match status" value="1"/>
</dbReference>
<dbReference type="InterPro" id="IPR038404">
    <property type="entry name" value="TRAP_DctP_sf"/>
</dbReference>
<dbReference type="InterPro" id="IPR004682">
    <property type="entry name" value="TRAP_DctP"/>
</dbReference>
<dbReference type="NCBIfam" id="NF037995">
    <property type="entry name" value="TRAP_S1"/>
    <property type="match status" value="1"/>
</dbReference>
<dbReference type="PANTHER" id="PTHR33376">
    <property type="match status" value="1"/>
</dbReference>
<dbReference type="GO" id="GO:0030288">
    <property type="term" value="C:outer membrane-bounded periplasmic space"/>
    <property type="evidence" value="ECO:0007669"/>
    <property type="project" value="InterPro"/>
</dbReference>
<name>A0A1M7CZ24_9BACL</name>
<gene>
    <name evidence="5" type="ORF">SAMN02745189_00932</name>
</gene>
<sequence length="355" mass="39181">MNLSKKNLLSLLFLGTLILAACGNGDENEGEDSAAESDSNGESVEIRMANLVSETNYQNQGALMLNDEFEEASDGDITMEIHSGASLATSDEALIDLLESGSIEMTSVSAYSVASPTGIDGFAIFDVPYLFDDREEYYELVDGEYGEELISSVEENENLNNVKVLGFLDQGFYGVLSANDAIEEPEDMQGLTIRSSPAPLQLSTLEALGANPTPLAYGEIYTGLQQGTIEGVSTSTPLFYADNFHEAADHVTLTNQIILAHVLLVNEDFYDGLSEENRETFDQVTEEYLAFYRDYILDVEAETLEGFEEEGIEIVELTSEQRERFEEETDTVIEENMEIVGQENYDRALELLGKQ</sequence>
<comment type="similarity">
    <text evidence="1">Belongs to the bacterial solute-binding protein 7 family.</text>
</comment>
<dbReference type="AlphaFoldDB" id="A0A1M7CZ24"/>
<dbReference type="GO" id="GO:0055085">
    <property type="term" value="P:transmembrane transport"/>
    <property type="evidence" value="ECO:0007669"/>
    <property type="project" value="InterPro"/>
</dbReference>
<evidence type="ECO:0000256" key="4">
    <source>
        <dbReference type="SAM" id="SignalP"/>
    </source>
</evidence>
<dbReference type="EMBL" id="FRCF01000002">
    <property type="protein sequence ID" value="SHL72363.1"/>
    <property type="molecule type" value="Genomic_DNA"/>
</dbReference>
<dbReference type="PANTHER" id="PTHR33376:SF7">
    <property type="entry name" value="C4-DICARBOXYLATE-BINDING PROTEIN DCTB"/>
    <property type="match status" value="1"/>
</dbReference>
<keyword evidence="6" id="KW-1185">Reference proteome</keyword>
<dbReference type="Gene3D" id="3.40.190.170">
    <property type="entry name" value="Bacterial extracellular solute-binding protein, family 7"/>
    <property type="match status" value="1"/>
</dbReference>
<dbReference type="PIRSF" id="PIRSF006470">
    <property type="entry name" value="DctB"/>
    <property type="match status" value="1"/>
</dbReference>
<dbReference type="OrthoDB" id="2087at2"/>
<feature type="signal peptide" evidence="4">
    <location>
        <begin position="1"/>
        <end position="20"/>
    </location>
</feature>
<keyword evidence="2" id="KW-0813">Transport</keyword>
<feature type="chain" id="PRO_5039648322" evidence="4">
    <location>
        <begin position="21"/>
        <end position="355"/>
    </location>
</feature>
<protein>
    <submittedName>
        <fullName evidence="5">Tripartite ATP-independent transporter solute receptor, DctP family</fullName>
    </submittedName>
</protein>
<accession>A0A1M7CZ24</accession>
<dbReference type="Proteomes" id="UP000184206">
    <property type="component" value="Unassembled WGS sequence"/>
</dbReference>
<dbReference type="InterPro" id="IPR018389">
    <property type="entry name" value="DctP_fam"/>
</dbReference>
<proteinExistence type="inferred from homology"/>
<evidence type="ECO:0000256" key="1">
    <source>
        <dbReference type="ARBA" id="ARBA00009023"/>
    </source>
</evidence>
<dbReference type="STRING" id="1123231.SAMN02745189_00932"/>
<organism evidence="5 6">
    <name type="scientific">Lacicoccus alkaliphilus DSM 16010</name>
    <dbReference type="NCBI Taxonomy" id="1123231"/>
    <lineage>
        <taxon>Bacteria</taxon>
        <taxon>Bacillati</taxon>
        <taxon>Bacillota</taxon>
        <taxon>Bacilli</taxon>
        <taxon>Bacillales</taxon>
        <taxon>Salinicoccaceae</taxon>
        <taxon>Lacicoccus</taxon>
    </lineage>
</organism>
<reference evidence="5 6" key="1">
    <citation type="submission" date="2016-11" db="EMBL/GenBank/DDBJ databases">
        <authorList>
            <person name="Jaros S."/>
            <person name="Januszkiewicz K."/>
            <person name="Wedrychowicz H."/>
        </authorList>
    </citation>
    <scope>NUCLEOTIDE SEQUENCE [LARGE SCALE GENOMIC DNA]</scope>
    <source>
        <strain evidence="5 6">DSM 16010</strain>
    </source>
</reference>
<keyword evidence="3 4" id="KW-0732">Signal</keyword>
<evidence type="ECO:0000256" key="3">
    <source>
        <dbReference type="ARBA" id="ARBA00022729"/>
    </source>
</evidence>
<evidence type="ECO:0000313" key="6">
    <source>
        <dbReference type="Proteomes" id="UP000184206"/>
    </source>
</evidence>
<dbReference type="CDD" id="cd13603">
    <property type="entry name" value="PBP2_TRAP_Siap_TeaA_like"/>
    <property type="match status" value="1"/>
</dbReference>
<evidence type="ECO:0000256" key="2">
    <source>
        <dbReference type="ARBA" id="ARBA00022448"/>
    </source>
</evidence>
<evidence type="ECO:0000313" key="5">
    <source>
        <dbReference type="EMBL" id="SHL72363.1"/>
    </source>
</evidence>